<dbReference type="Gene3D" id="6.10.10.100">
    <property type="match status" value="1"/>
</dbReference>
<dbReference type="InterPro" id="IPR036397">
    <property type="entry name" value="RNaseH_sf"/>
</dbReference>
<dbReference type="GO" id="GO:0006273">
    <property type="term" value="P:lagging strand elongation"/>
    <property type="evidence" value="ECO:0007669"/>
    <property type="project" value="TreeGrafter"/>
</dbReference>
<feature type="domain" description="DNA polymerase alpha catalytic subunit N-terminal" evidence="17">
    <location>
        <begin position="14"/>
        <end position="76"/>
    </location>
</feature>
<dbReference type="Gene3D" id="1.10.3200.20">
    <property type="entry name" value="DNA Polymerase alpha, zinc finger"/>
    <property type="match status" value="1"/>
</dbReference>
<evidence type="ECO:0000256" key="10">
    <source>
        <dbReference type="ARBA" id="ARBA00023125"/>
    </source>
</evidence>
<dbReference type="InterPro" id="IPR006134">
    <property type="entry name" value="DNA-dir_DNA_pol_B_multi_dom"/>
</dbReference>
<feature type="compositionally biased region" description="Acidic residues" evidence="13">
    <location>
        <begin position="71"/>
        <end position="86"/>
    </location>
</feature>
<dbReference type="InterPro" id="IPR043502">
    <property type="entry name" value="DNA/RNA_pol_sf"/>
</dbReference>
<dbReference type="OrthoDB" id="6755010at2759"/>
<dbReference type="InterPro" id="IPR006172">
    <property type="entry name" value="DNA-dir_DNA_pol_B"/>
</dbReference>
<keyword evidence="11" id="KW-0539">Nucleus</keyword>
<comment type="subcellular location">
    <subcellularLocation>
        <location evidence="1">Nucleus</location>
    </subcellularLocation>
</comment>
<evidence type="ECO:0000259" key="17">
    <source>
        <dbReference type="Pfam" id="PF12254"/>
    </source>
</evidence>
<dbReference type="InterPro" id="IPR006133">
    <property type="entry name" value="DNA-dir_DNA_pol_B_exonuc"/>
</dbReference>
<evidence type="ECO:0000259" key="15">
    <source>
        <dbReference type="Pfam" id="PF03104"/>
    </source>
</evidence>
<evidence type="ECO:0000259" key="14">
    <source>
        <dbReference type="Pfam" id="PF00136"/>
    </source>
</evidence>
<evidence type="ECO:0000256" key="2">
    <source>
        <dbReference type="ARBA" id="ARBA00005755"/>
    </source>
</evidence>
<dbReference type="FunFam" id="1.10.132.60:FF:000004">
    <property type="entry name" value="DNA polymerase"/>
    <property type="match status" value="1"/>
</dbReference>
<dbReference type="Pfam" id="PF08996">
    <property type="entry name" value="zf-DNA_Pol"/>
    <property type="match status" value="1"/>
</dbReference>
<dbReference type="FunFam" id="3.30.420.10:FF:000036">
    <property type="entry name" value="DNA polymerase"/>
    <property type="match status" value="1"/>
</dbReference>
<dbReference type="Gene3D" id="3.30.70.2820">
    <property type="match status" value="1"/>
</dbReference>
<dbReference type="GO" id="GO:0006272">
    <property type="term" value="P:leading strand elongation"/>
    <property type="evidence" value="ECO:0007669"/>
    <property type="project" value="TreeGrafter"/>
</dbReference>
<evidence type="ECO:0000256" key="5">
    <source>
        <dbReference type="ARBA" id="ARBA00022705"/>
    </source>
</evidence>
<dbReference type="InterPro" id="IPR023211">
    <property type="entry name" value="DNA_pol_palm_dom_sf"/>
</dbReference>
<dbReference type="FunFam" id="3.30.70.2820:FF:000001">
    <property type="entry name" value="DNA polymerase"/>
    <property type="match status" value="1"/>
</dbReference>
<dbReference type="Gene3D" id="1.10.132.60">
    <property type="entry name" value="DNA polymerase family B, C-terminal domain"/>
    <property type="match status" value="1"/>
</dbReference>
<dbReference type="Gene3D" id="2.40.50.730">
    <property type="match status" value="1"/>
</dbReference>
<dbReference type="GO" id="GO:0006281">
    <property type="term" value="P:DNA repair"/>
    <property type="evidence" value="ECO:0007669"/>
    <property type="project" value="UniProtKB-ARBA"/>
</dbReference>
<organism evidence="18 19">
    <name type="scientific">Ganoderma sinense ZZ0214-1</name>
    <dbReference type="NCBI Taxonomy" id="1077348"/>
    <lineage>
        <taxon>Eukaryota</taxon>
        <taxon>Fungi</taxon>
        <taxon>Dikarya</taxon>
        <taxon>Basidiomycota</taxon>
        <taxon>Agaricomycotina</taxon>
        <taxon>Agaricomycetes</taxon>
        <taxon>Polyporales</taxon>
        <taxon>Polyporaceae</taxon>
        <taxon>Ganoderma</taxon>
    </lineage>
</organism>
<dbReference type="GO" id="GO:0003682">
    <property type="term" value="F:chromatin binding"/>
    <property type="evidence" value="ECO:0007669"/>
    <property type="project" value="TreeGrafter"/>
</dbReference>
<dbReference type="PROSITE" id="PS00116">
    <property type="entry name" value="DNA_POLYMERASE_B"/>
    <property type="match status" value="1"/>
</dbReference>
<evidence type="ECO:0000256" key="7">
    <source>
        <dbReference type="ARBA" id="ARBA00022771"/>
    </source>
</evidence>
<dbReference type="InterPro" id="IPR042087">
    <property type="entry name" value="DNA_pol_B_thumb"/>
</dbReference>
<evidence type="ECO:0000256" key="4">
    <source>
        <dbReference type="ARBA" id="ARBA00022695"/>
    </source>
</evidence>
<comment type="catalytic activity">
    <reaction evidence="12">
        <text>DNA(n) + a 2'-deoxyribonucleoside 5'-triphosphate = DNA(n+1) + diphosphate</text>
        <dbReference type="Rhea" id="RHEA:22508"/>
        <dbReference type="Rhea" id="RHEA-COMP:17339"/>
        <dbReference type="Rhea" id="RHEA-COMP:17340"/>
        <dbReference type="ChEBI" id="CHEBI:33019"/>
        <dbReference type="ChEBI" id="CHEBI:61560"/>
        <dbReference type="ChEBI" id="CHEBI:173112"/>
        <dbReference type="EC" id="2.7.7.7"/>
    </reaction>
</comment>
<dbReference type="Pfam" id="PF12254">
    <property type="entry name" value="DNA_pol_alpha_N"/>
    <property type="match status" value="1"/>
</dbReference>
<evidence type="ECO:0000313" key="18">
    <source>
        <dbReference type="EMBL" id="PIL24916.1"/>
    </source>
</evidence>
<name>A0A2G8RTS5_9APHY</name>
<evidence type="ECO:0000259" key="16">
    <source>
        <dbReference type="Pfam" id="PF08996"/>
    </source>
</evidence>
<keyword evidence="10 12" id="KW-0238">DNA-binding</keyword>
<dbReference type="FunFam" id="1.10.287.690:FF:000003">
    <property type="entry name" value="DNA polymerase"/>
    <property type="match status" value="1"/>
</dbReference>
<accession>A0A2G8RTS5</accession>
<dbReference type="GO" id="GO:1902975">
    <property type="term" value="P:mitotic DNA replication initiation"/>
    <property type="evidence" value="ECO:0007669"/>
    <property type="project" value="InterPro"/>
</dbReference>
<keyword evidence="7" id="KW-0863">Zinc-finger</keyword>
<comment type="similarity">
    <text evidence="2 12">Belongs to the DNA polymerase type-B family.</text>
</comment>
<dbReference type="Pfam" id="PF00136">
    <property type="entry name" value="DNA_pol_B"/>
    <property type="match status" value="1"/>
</dbReference>
<feature type="compositionally biased region" description="Polar residues" evidence="13">
    <location>
        <begin position="172"/>
        <end position="188"/>
    </location>
</feature>
<dbReference type="Gene3D" id="3.30.420.10">
    <property type="entry name" value="Ribonuclease H-like superfamily/Ribonuclease H"/>
    <property type="match status" value="1"/>
</dbReference>
<feature type="region of interest" description="Disordered" evidence="13">
    <location>
        <begin position="148"/>
        <end position="234"/>
    </location>
</feature>
<dbReference type="Gene3D" id="3.90.1600.10">
    <property type="entry name" value="Palm domain of DNA polymerase"/>
    <property type="match status" value="1"/>
</dbReference>
<dbReference type="CDD" id="cd05776">
    <property type="entry name" value="DNA_polB_alpha_exo"/>
    <property type="match status" value="1"/>
</dbReference>
<dbReference type="GO" id="GO:0008270">
    <property type="term" value="F:zinc ion binding"/>
    <property type="evidence" value="ECO:0007669"/>
    <property type="project" value="UniProtKB-KW"/>
</dbReference>
<protein>
    <recommendedName>
        <fullName evidence="12">DNA polymerase</fullName>
        <ecNumber evidence="12">2.7.7.7</ecNumber>
    </recommendedName>
</protein>
<dbReference type="EMBL" id="AYKW01000056">
    <property type="protein sequence ID" value="PIL24916.1"/>
    <property type="molecule type" value="Genomic_DNA"/>
</dbReference>
<comment type="caution">
    <text evidence="18">The sequence shown here is derived from an EMBL/GenBank/DDBJ whole genome shotgun (WGS) entry which is preliminary data.</text>
</comment>
<dbReference type="InterPro" id="IPR024647">
    <property type="entry name" value="DNA_pol_a_cat_su_N"/>
</dbReference>
<feature type="domain" description="DNA-directed DNA polymerase family B multifunctional" evidence="14">
    <location>
        <begin position="793"/>
        <end position="1238"/>
    </location>
</feature>
<keyword evidence="6" id="KW-0479">Metal-binding</keyword>
<dbReference type="SUPFAM" id="SSF53098">
    <property type="entry name" value="Ribonuclease H-like"/>
    <property type="match status" value="1"/>
</dbReference>
<dbReference type="GO" id="GO:0003697">
    <property type="term" value="F:single-stranded DNA binding"/>
    <property type="evidence" value="ECO:0007669"/>
    <property type="project" value="TreeGrafter"/>
</dbReference>
<dbReference type="InterPro" id="IPR038256">
    <property type="entry name" value="Pol_alpha_znc_sf"/>
</dbReference>
<dbReference type="InterPro" id="IPR012337">
    <property type="entry name" value="RNaseH-like_sf"/>
</dbReference>
<dbReference type="InterPro" id="IPR017964">
    <property type="entry name" value="DNA-dir_DNA_pol_B_CS"/>
</dbReference>
<keyword evidence="8" id="KW-0862">Zinc</keyword>
<feature type="compositionally biased region" description="Basic residues" evidence="13">
    <location>
        <begin position="103"/>
        <end position="112"/>
    </location>
</feature>
<evidence type="ECO:0000256" key="11">
    <source>
        <dbReference type="ARBA" id="ARBA00023242"/>
    </source>
</evidence>
<feature type="domain" description="DNA-directed DNA polymerase family B exonuclease" evidence="15">
    <location>
        <begin position="484"/>
        <end position="724"/>
    </location>
</feature>
<dbReference type="GO" id="GO:0000166">
    <property type="term" value="F:nucleotide binding"/>
    <property type="evidence" value="ECO:0007669"/>
    <property type="project" value="InterPro"/>
</dbReference>
<dbReference type="CDD" id="cd05532">
    <property type="entry name" value="POLBc_alpha"/>
    <property type="match status" value="1"/>
</dbReference>
<dbReference type="InterPro" id="IPR015088">
    <property type="entry name" value="Znf_DNA-dir_DNA_pol_B_alpha"/>
</dbReference>
<dbReference type="Pfam" id="PF03104">
    <property type="entry name" value="DNA_pol_B_exo1"/>
    <property type="match status" value="1"/>
</dbReference>
<keyword evidence="5 12" id="KW-0235">DNA replication</keyword>
<keyword evidence="4 12" id="KW-0548">Nucleotidyltransferase</keyword>
<evidence type="ECO:0000256" key="6">
    <source>
        <dbReference type="ARBA" id="ARBA00022723"/>
    </source>
</evidence>
<feature type="domain" description="Zinc finger DNA-directed DNA polymerase family B alpha" evidence="16">
    <location>
        <begin position="1276"/>
        <end position="1455"/>
    </location>
</feature>
<evidence type="ECO:0000256" key="12">
    <source>
        <dbReference type="RuleBase" id="RU000442"/>
    </source>
</evidence>
<evidence type="ECO:0000256" key="1">
    <source>
        <dbReference type="ARBA" id="ARBA00004123"/>
    </source>
</evidence>
<evidence type="ECO:0000313" key="19">
    <source>
        <dbReference type="Proteomes" id="UP000230002"/>
    </source>
</evidence>
<dbReference type="GO" id="GO:0005658">
    <property type="term" value="C:alpha DNA polymerase:primase complex"/>
    <property type="evidence" value="ECO:0007669"/>
    <property type="project" value="UniProtKB-ARBA"/>
</dbReference>
<proteinExistence type="inferred from homology"/>
<dbReference type="PANTHER" id="PTHR45861">
    <property type="entry name" value="DNA POLYMERASE ALPHA CATALYTIC SUBUNIT"/>
    <property type="match status" value="1"/>
</dbReference>
<dbReference type="PANTHER" id="PTHR45861:SF1">
    <property type="entry name" value="DNA POLYMERASE ALPHA CATALYTIC SUBUNIT"/>
    <property type="match status" value="1"/>
</dbReference>
<dbReference type="GO" id="GO:0003688">
    <property type="term" value="F:DNA replication origin binding"/>
    <property type="evidence" value="ECO:0007669"/>
    <property type="project" value="TreeGrafter"/>
</dbReference>
<dbReference type="PRINTS" id="PR00106">
    <property type="entry name" value="DNAPOLB"/>
</dbReference>
<reference evidence="18 19" key="1">
    <citation type="journal article" date="2015" name="Sci. Rep.">
        <title>Chromosome-level genome map provides insights into diverse defense mechanisms in the medicinal fungus Ganoderma sinense.</title>
        <authorList>
            <person name="Zhu Y."/>
            <person name="Xu J."/>
            <person name="Sun C."/>
            <person name="Zhou S."/>
            <person name="Xu H."/>
            <person name="Nelson D.R."/>
            <person name="Qian J."/>
            <person name="Song J."/>
            <person name="Luo H."/>
            <person name="Xiang L."/>
            <person name="Li Y."/>
            <person name="Xu Z."/>
            <person name="Ji A."/>
            <person name="Wang L."/>
            <person name="Lu S."/>
            <person name="Hayward A."/>
            <person name="Sun W."/>
            <person name="Li X."/>
            <person name="Schwartz D.C."/>
            <person name="Wang Y."/>
            <person name="Chen S."/>
        </authorList>
    </citation>
    <scope>NUCLEOTIDE SEQUENCE [LARGE SCALE GENOMIC DNA]</scope>
    <source>
        <strain evidence="18 19">ZZ0214-1</strain>
    </source>
</reference>
<dbReference type="EC" id="2.7.7.7" evidence="12"/>
<feature type="region of interest" description="Disordered" evidence="13">
    <location>
        <begin position="68"/>
        <end position="123"/>
    </location>
</feature>
<gene>
    <name evidence="18" type="ORF">GSI_12803</name>
</gene>
<dbReference type="Proteomes" id="UP000230002">
    <property type="component" value="Unassembled WGS sequence"/>
</dbReference>
<dbReference type="SUPFAM" id="SSF56672">
    <property type="entry name" value="DNA/RNA polymerases"/>
    <property type="match status" value="1"/>
</dbReference>
<evidence type="ECO:0000256" key="8">
    <source>
        <dbReference type="ARBA" id="ARBA00022833"/>
    </source>
</evidence>
<evidence type="ECO:0000256" key="9">
    <source>
        <dbReference type="ARBA" id="ARBA00022932"/>
    </source>
</evidence>
<keyword evidence="9 12" id="KW-0239">DNA-directed DNA polymerase</keyword>
<dbReference type="NCBIfam" id="TIGR00592">
    <property type="entry name" value="pol2"/>
    <property type="match status" value="1"/>
</dbReference>
<dbReference type="InterPro" id="IPR045846">
    <property type="entry name" value="POLBc_alpha"/>
</dbReference>
<dbReference type="SMART" id="SM00486">
    <property type="entry name" value="POLBc"/>
    <property type="match status" value="1"/>
</dbReference>
<dbReference type="GO" id="GO:0003887">
    <property type="term" value="F:DNA-directed DNA polymerase activity"/>
    <property type="evidence" value="ECO:0007669"/>
    <property type="project" value="UniProtKB-KW"/>
</dbReference>
<evidence type="ECO:0000256" key="3">
    <source>
        <dbReference type="ARBA" id="ARBA00022679"/>
    </source>
</evidence>
<keyword evidence="3 12" id="KW-0808">Transferase</keyword>
<evidence type="ECO:0000256" key="13">
    <source>
        <dbReference type="SAM" id="MobiDB-lite"/>
    </source>
</evidence>
<sequence length="1460" mass="164429">MASRQSKAERLAKLAELKRIREGGKREFKIEEDDRIYDEVTENQYKSIVKGRLAQDDFVVDDGFSGYVDTGVDDFEEAEDIEEDEEERPKNKSKKAKADPKGKGKGKGKAKPKAPAPEVVPSFSAYRPAVSEAKESDFMASLLGGMDSIAAKPTTKSRKRKPEPEPAYDGGSSPNPYTTTRNSRSNGSAYDYASSDPDMSSDPYFDDNMGASSGDDMMSPRKKPKTETPGITPAIDRIAKLEVQSASEAESFDDIDMDAFMDIDDDDFDTKPVLKVKMEVDSEAKPLKPLNGNAGKPDIKKLDDNPSWLSVYDSLTVATDESFGPAASTSAATRTPAPSNISVLEEDGSLRFYWLDYLEHEGKLYFIGKTQDKKTKTWVSICVTVENLERNLFVLPRERQMEEDEYTGEMCETDVVPSLADIYSDFDKLRKKARITQFKAKFVKRKYAFGEKDVPREEREWLKVVYPFAEPQLPNNASSPNFSRIFGTNTSAFELLVLKRKIMGPCWLQIKHPEIDNKGVSWCKVEATVSDPKDINPFAEIDETAPKDTPPLTVVSLSLRTIVNHRENIREIVCATSRTWHNMNIDDPAPPESLPCTVRTFVRPLDRFPPNFEACATNNGKGVISTMKNERMLLNNLLVTLHKADPDVIVGHEFLGVSLDVLLHRMRELKADHWSRIGRFRRSRWPNIGRQGTNLRFLSGRLLCDLASDGAKGMITSTTWSLTEMCKTHLKSERQEIDFDDTANYFDGSVSSPEPLLNFVRHCELDAHFQMALGHKVQLLPLTRQLTNLAGNSWNKTLNGGRAERNEYILLHEFHRLKYICPDKLYGKKAATAIKAEKEDKEDGEGAKTTKGKKDKYKGGLVFDPKRGLWDKYVLVMDFNSLYPSIIQEYNIDFTTVEPVEDEEGEEKIPEPPSSQIGQGVLPRLIATLVSRRRAVKALMKDKKATQAQLLQWDIKQMALKLTANSMYGCLGFEYSRFYARPLAALTTFKGREILTHTRELAESMQLDVVYGDTDSVFVNSNVTELAEALKISAEFKKAVNDRYKLLEIDLDGIFKRLLLLQKKKYAAVKVEDNTRTSTEVKGLDMKRREYCALSKTVSGYVLDQILSGEATETVVENIHEYLTTIGQQVRAGKIKLDEFIIHKRLGKNPEDYPDAKSQPHVQVALRTKAKGGTARAGDVIPYIFCVGEGGETAKTAQADRARSPEEIRREGDKYKIDYEHYLSQQVLPPIERLCEPIEGTDRARLAECLGLDPNRYRTVAAAESEERSFGTLDSLMSDSQRFKDADPFTVRCRSCQNTVPFTPIADRQKSHIQAAGLICPECHAVMGIASVQTQLEVQIREHIAKYYEGWTVCNDSTCGNRTRMMGVYGRRCLRPGCEASITFEYSDAQLYNQLRYYISLFDVTKAVSVATGPTKLDLESLQGLQQTTCDALKGVVDKYLNQSGRRWVQMSTLFSFMKL</sequence>
<dbReference type="STRING" id="1077348.A0A2G8RTS5"/>
<keyword evidence="19" id="KW-1185">Reference proteome</keyword>
<dbReference type="Gene3D" id="1.10.287.690">
    <property type="entry name" value="Helix hairpin bin"/>
    <property type="match status" value="1"/>
</dbReference>